<organism evidence="1 2">
    <name type="scientific">Salinirubellus salinus</name>
    <dbReference type="NCBI Taxonomy" id="1364945"/>
    <lineage>
        <taxon>Archaea</taxon>
        <taxon>Methanobacteriati</taxon>
        <taxon>Methanobacteriota</taxon>
        <taxon>Stenosarchaea group</taxon>
        <taxon>Halobacteria</taxon>
        <taxon>Halobacteriales</taxon>
        <taxon>Natronomonadaceae</taxon>
        <taxon>Salinirubellus</taxon>
    </lineage>
</organism>
<dbReference type="GeneID" id="74943718"/>
<dbReference type="Gene3D" id="2.30.110.10">
    <property type="entry name" value="Electron Transport, Fmn-binding Protein, Chain A"/>
    <property type="match status" value="1"/>
</dbReference>
<gene>
    <name evidence="1" type="ORF">N0B31_14810</name>
</gene>
<dbReference type="EMBL" id="CP104003">
    <property type="protein sequence ID" value="UWM53406.1"/>
    <property type="molecule type" value="Genomic_DNA"/>
</dbReference>
<sequence>MSHESSVLQGHMMPESAVVDLLKKQGVGTLSMATEGSSYGIPISFGYDERDTLYFLLVGHSEEGKKVTYAERTEEASFLVYDVASDTEWRSVIATGPLDRITPTDWERARTALADNAYRPDLLTEVDVHEDPRVWKLDIETKSGRVMDGG</sequence>
<dbReference type="AlphaFoldDB" id="A0A9E7R0G0"/>
<keyword evidence="2" id="KW-1185">Reference proteome</keyword>
<dbReference type="Proteomes" id="UP001057580">
    <property type="component" value="Chromosome"/>
</dbReference>
<dbReference type="Pfam" id="PF12900">
    <property type="entry name" value="Pyridox_ox_2"/>
    <property type="match status" value="1"/>
</dbReference>
<reference evidence="1" key="1">
    <citation type="submission" date="2022-09" db="EMBL/GenBank/DDBJ databases">
        <title>Diverse halophilic archaea isolated from saline environments.</title>
        <authorList>
            <person name="Cui H.-L."/>
        </authorList>
    </citation>
    <scope>NUCLEOTIDE SEQUENCE</scope>
    <source>
        <strain evidence="1">ZS-35-S2</strain>
    </source>
</reference>
<dbReference type="KEGG" id="ssai:N0B31_14810"/>
<proteinExistence type="predicted"/>
<dbReference type="InterPro" id="IPR024747">
    <property type="entry name" value="Pyridox_Oxase-rel"/>
</dbReference>
<name>A0A9E7R0G0_9EURY</name>
<evidence type="ECO:0000313" key="2">
    <source>
        <dbReference type="Proteomes" id="UP001057580"/>
    </source>
</evidence>
<dbReference type="InterPro" id="IPR012349">
    <property type="entry name" value="Split_barrel_FMN-bd"/>
</dbReference>
<evidence type="ECO:0000313" key="1">
    <source>
        <dbReference type="EMBL" id="UWM53406.1"/>
    </source>
</evidence>
<dbReference type="SUPFAM" id="SSF50475">
    <property type="entry name" value="FMN-binding split barrel"/>
    <property type="match status" value="1"/>
</dbReference>
<protein>
    <submittedName>
        <fullName evidence="1">Pyridoxamine 5'-phosphate oxidase family protein</fullName>
    </submittedName>
</protein>
<accession>A0A9E7R0G0</accession>
<dbReference type="RefSeq" id="WP_260592400.1">
    <property type="nucleotide sequence ID" value="NZ_CP104003.1"/>
</dbReference>